<organism evidence="10 11">
    <name type="scientific">Lampropedia aestuarii</name>
    <dbReference type="NCBI Taxonomy" id="2562762"/>
    <lineage>
        <taxon>Bacteria</taxon>
        <taxon>Pseudomonadati</taxon>
        <taxon>Pseudomonadota</taxon>
        <taxon>Betaproteobacteria</taxon>
        <taxon>Burkholderiales</taxon>
        <taxon>Comamonadaceae</taxon>
        <taxon>Lampropedia</taxon>
    </lineage>
</organism>
<feature type="transmembrane region" description="Helical" evidence="8">
    <location>
        <begin position="315"/>
        <end position="337"/>
    </location>
</feature>
<dbReference type="GO" id="GO:0015105">
    <property type="term" value="F:arsenite transmembrane transporter activity"/>
    <property type="evidence" value="ECO:0007669"/>
    <property type="project" value="InterPro"/>
</dbReference>
<keyword evidence="3" id="KW-0813">Transport</keyword>
<comment type="similarity">
    <text evidence="2">Belongs to the CitM (TC 2.A.11) transporter family.</text>
</comment>
<sequence>MVLTLLIFLLVYVAMGFGTLPGFKVDRTGAAIVGAFALMVVGSITPKAAWEAIDYRSIGMLFGLMVVSAAFVVSGFYAWAAERVASLPVSPPVLLAVLIAVSGFLSSLLTNDVVVVAMTPLLVSLTMARGLNPVPFLLAFCFAANTGSSGTLIGSPQNMIAAQGLGLSFNGFLKVTLLPALLSLPIIWALLALMYRNRWHLSGNTSNTNTADKAPVTPAFDMTETLKAGLVTLAVVAAFVWSDWPKELIALGAAGVLLINRTIASSDMLKHVDGNLLLLIMGLFVVNAAMASTGLPQQLLGDLRSAGINLNDPISLFLVGGILSNIVGNNPAVMLLVPVLDSAHNADALGAALVLGTGFSSNLIVFGSLAGIIVVEQAAASGVKISFAEFAKAGVPVTLVCMAMAAAWILWL</sequence>
<protein>
    <submittedName>
        <fullName evidence="10">Transporter</fullName>
    </submittedName>
</protein>
<keyword evidence="7 8" id="KW-0472">Membrane</keyword>
<feature type="transmembrane region" description="Helical" evidence="8">
    <location>
        <begin position="349"/>
        <end position="373"/>
    </location>
</feature>
<evidence type="ECO:0000256" key="3">
    <source>
        <dbReference type="ARBA" id="ARBA00022448"/>
    </source>
</evidence>
<evidence type="ECO:0000256" key="7">
    <source>
        <dbReference type="ARBA" id="ARBA00023136"/>
    </source>
</evidence>
<name>A0A4V3YWB8_9BURK</name>
<dbReference type="GO" id="GO:0005886">
    <property type="term" value="C:plasma membrane"/>
    <property type="evidence" value="ECO:0007669"/>
    <property type="project" value="UniProtKB-SubCell"/>
</dbReference>
<dbReference type="AlphaFoldDB" id="A0A4V3YWB8"/>
<evidence type="ECO:0000259" key="9">
    <source>
        <dbReference type="Pfam" id="PF03600"/>
    </source>
</evidence>
<keyword evidence="5 8" id="KW-0812">Transmembrane</keyword>
<keyword evidence="11" id="KW-1185">Reference proteome</keyword>
<accession>A0A4V3YWB8</accession>
<keyword evidence="6 8" id="KW-1133">Transmembrane helix</keyword>
<feature type="transmembrane region" description="Helical" evidence="8">
    <location>
        <begin position="93"/>
        <end position="122"/>
    </location>
</feature>
<dbReference type="Pfam" id="PF03600">
    <property type="entry name" value="CitMHS"/>
    <property type="match status" value="1"/>
</dbReference>
<feature type="transmembrane region" description="Helical" evidence="8">
    <location>
        <begin position="175"/>
        <end position="195"/>
    </location>
</feature>
<dbReference type="PRINTS" id="PR00758">
    <property type="entry name" value="ARSENICPUMP"/>
</dbReference>
<feature type="transmembrane region" description="Helical" evidence="8">
    <location>
        <begin position="28"/>
        <end position="46"/>
    </location>
</feature>
<comment type="caution">
    <text evidence="10">The sequence shown here is derived from an EMBL/GenBank/DDBJ whole genome shotgun (WGS) entry which is preliminary data.</text>
</comment>
<feature type="transmembrane region" description="Helical" evidence="8">
    <location>
        <begin position="276"/>
        <end position="295"/>
    </location>
</feature>
<proteinExistence type="inferred from homology"/>
<evidence type="ECO:0000313" key="10">
    <source>
        <dbReference type="EMBL" id="THJ30752.1"/>
    </source>
</evidence>
<dbReference type="PANTHER" id="PTHR43302:SF5">
    <property type="entry name" value="TRANSPORTER ARSB-RELATED"/>
    <property type="match status" value="1"/>
</dbReference>
<dbReference type="Proteomes" id="UP000306236">
    <property type="component" value="Unassembled WGS sequence"/>
</dbReference>
<dbReference type="EMBL" id="SSWX01000035">
    <property type="protein sequence ID" value="THJ30752.1"/>
    <property type="molecule type" value="Genomic_DNA"/>
</dbReference>
<evidence type="ECO:0000313" key="11">
    <source>
        <dbReference type="Proteomes" id="UP000306236"/>
    </source>
</evidence>
<feature type="transmembrane region" description="Helical" evidence="8">
    <location>
        <begin position="134"/>
        <end position="155"/>
    </location>
</feature>
<dbReference type="InterPro" id="IPR004680">
    <property type="entry name" value="Cit_transptr-like_dom"/>
</dbReference>
<comment type="subcellular location">
    <subcellularLocation>
        <location evidence="1">Cell membrane</location>
        <topology evidence="1">Multi-pass membrane protein</topology>
    </subcellularLocation>
</comment>
<feature type="transmembrane region" description="Helical" evidence="8">
    <location>
        <begin position="58"/>
        <end position="81"/>
    </location>
</feature>
<keyword evidence="4" id="KW-1003">Cell membrane</keyword>
<dbReference type="InterPro" id="IPR000802">
    <property type="entry name" value="Arsenical_pump_ArsB"/>
</dbReference>
<evidence type="ECO:0000256" key="1">
    <source>
        <dbReference type="ARBA" id="ARBA00004651"/>
    </source>
</evidence>
<evidence type="ECO:0000256" key="6">
    <source>
        <dbReference type="ARBA" id="ARBA00022989"/>
    </source>
</evidence>
<dbReference type="RefSeq" id="WP_136407906.1">
    <property type="nucleotide sequence ID" value="NZ_SSWX01000035.1"/>
</dbReference>
<dbReference type="OrthoDB" id="3177666at2"/>
<evidence type="ECO:0000256" key="4">
    <source>
        <dbReference type="ARBA" id="ARBA00022475"/>
    </source>
</evidence>
<evidence type="ECO:0000256" key="2">
    <source>
        <dbReference type="ARBA" id="ARBA00009843"/>
    </source>
</evidence>
<feature type="transmembrane region" description="Helical" evidence="8">
    <location>
        <begin position="393"/>
        <end position="411"/>
    </location>
</feature>
<gene>
    <name evidence="10" type="ORF">E8K88_17185</name>
</gene>
<dbReference type="PANTHER" id="PTHR43302">
    <property type="entry name" value="TRANSPORTER ARSB-RELATED"/>
    <property type="match status" value="1"/>
</dbReference>
<feature type="domain" description="Citrate transporter-like" evidence="9">
    <location>
        <begin position="24"/>
        <end position="349"/>
    </location>
</feature>
<evidence type="ECO:0000256" key="8">
    <source>
        <dbReference type="SAM" id="Phobius"/>
    </source>
</evidence>
<evidence type="ECO:0000256" key="5">
    <source>
        <dbReference type="ARBA" id="ARBA00022692"/>
    </source>
</evidence>
<reference evidence="10 11" key="1">
    <citation type="submission" date="2019-04" db="EMBL/GenBank/DDBJ databases">
        <title>Lampropedia sp YIM MLB12 draf genome.</title>
        <authorList>
            <person name="Wang Y.-X."/>
        </authorList>
    </citation>
    <scope>NUCLEOTIDE SEQUENCE [LARGE SCALE GENOMIC DNA]</scope>
    <source>
        <strain evidence="10 11">YIM MLB12</strain>
    </source>
</reference>